<evidence type="ECO:0000313" key="2">
    <source>
        <dbReference type="EMBL" id="KAH7084201.1"/>
    </source>
</evidence>
<proteinExistence type="predicted"/>
<dbReference type="Proteomes" id="UP000813461">
    <property type="component" value="Unassembled WGS sequence"/>
</dbReference>
<feature type="compositionally biased region" description="Basic and acidic residues" evidence="1">
    <location>
        <begin position="98"/>
        <end position="113"/>
    </location>
</feature>
<organism evidence="2 3">
    <name type="scientific">Paraphoma chrysanthemicola</name>
    <dbReference type="NCBI Taxonomy" id="798071"/>
    <lineage>
        <taxon>Eukaryota</taxon>
        <taxon>Fungi</taxon>
        <taxon>Dikarya</taxon>
        <taxon>Ascomycota</taxon>
        <taxon>Pezizomycotina</taxon>
        <taxon>Dothideomycetes</taxon>
        <taxon>Pleosporomycetidae</taxon>
        <taxon>Pleosporales</taxon>
        <taxon>Pleosporineae</taxon>
        <taxon>Phaeosphaeriaceae</taxon>
        <taxon>Paraphoma</taxon>
    </lineage>
</organism>
<feature type="compositionally biased region" description="Basic and acidic residues" evidence="1">
    <location>
        <begin position="79"/>
        <end position="89"/>
    </location>
</feature>
<name>A0A8K0VXI8_9PLEO</name>
<sequence>MSRTRKTGERAAQAQIDEPKEENSSSTESGPKKRKAGVDAVTTASTHVLTVTSDNANALKDDQEQPKKPRLTTPDVEFDFDRSQLRDPRLTPGRKTRPRYDKRDIPDDQKEHLEATRDIFKPVKPKGRLTNFVENEFFVQESRENPLKTFHQLYRCYDKDRDGSPTYDKAGFQLDYDKVAQWMNPQAYSKKKIVRNMDRAVGKAKCEEEQIFELFFETVPTDRNHMTYMVKNCLIDQVSKEMGIPWHQIKPEHVQAWRDKGFQFVKHEEWWQTPTEVEKKRMLKMMSGASLRKIL</sequence>
<evidence type="ECO:0000256" key="1">
    <source>
        <dbReference type="SAM" id="MobiDB-lite"/>
    </source>
</evidence>
<feature type="compositionally biased region" description="Polar residues" evidence="1">
    <location>
        <begin position="42"/>
        <end position="56"/>
    </location>
</feature>
<accession>A0A8K0VXI8</accession>
<keyword evidence="3" id="KW-1185">Reference proteome</keyword>
<evidence type="ECO:0000313" key="3">
    <source>
        <dbReference type="Proteomes" id="UP000813461"/>
    </source>
</evidence>
<protein>
    <submittedName>
        <fullName evidence="2">Uncharacterized protein</fullName>
    </submittedName>
</protein>
<dbReference type="EMBL" id="JAGMVJ010000012">
    <property type="protein sequence ID" value="KAH7084201.1"/>
    <property type="molecule type" value="Genomic_DNA"/>
</dbReference>
<feature type="region of interest" description="Disordered" evidence="1">
    <location>
        <begin position="1"/>
        <end position="113"/>
    </location>
</feature>
<gene>
    <name evidence="2" type="ORF">FB567DRAFT_593676</name>
</gene>
<dbReference type="AlphaFoldDB" id="A0A8K0VXI8"/>
<dbReference type="OrthoDB" id="197676at2759"/>
<comment type="caution">
    <text evidence="2">The sequence shown here is derived from an EMBL/GenBank/DDBJ whole genome shotgun (WGS) entry which is preliminary data.</text>
</comment>
<reference evidence="2" key="1">
    <citation type="journal article" date="2021" name="Nat. Commun.">
        <title>Genetic determinants of endophytism in the Arabidopsis root mycobiome.</title>
        <authorList>
            <person name="Mesny F."/>
            <person name="Miyauchi S."/>
            <person name="Thiergart T."/>
            <person name="Pickel B."/>
            <person name="Atanasova L."/>
            <person name="Karlsson M."/>
            <person name="Huettel B."/>
            <person name="Barry K.W."/>
            <person name="Haridas S."/>
            <person name="Chen C."/>
            <person name="Bauer D."/>
            <person name="Andreopoulos W."/>
            <person name="Pangilinan J."/>
            <person name="LaButti K."/>
            <person name="Riley R."/>
            <person name="Lipzen A."/>
            <person name="Clum A."/>
            <person name="Drula E."/>
            <person name="Henrissat B."/>
            <person name="Kohler A."/>
            <person name="Grigoriev I.V."/>
            <person name="Martin F.M."/>
            <person name="Hacquard S."/>
        </authorList>
    </citation>
    <scope>NUCLEOTIDE SEQUENCE</scope>
    <source>
        <strain evidence="2">MPI-SDFR-AT-0120</strain>
    </source>
</reference>